<evidence type="ECO:0000256" key="2">
    <source>
        <dbReference type="ARBA" id="ARBA00049551"/>
    </source>
</evidence>
<evidence type="ECO:0000259" key="4">
    <source>
        <dbReference type="Pfam" id="PF00361"/>
    </source>
</evidence>
<proteinExistence type="predicted"/>
<feature type="non-terminal residue" evidence="5">
    <location>
        <position position="62"/>
    </location>
</feature>
<dbReference type="EMBL" id="AF285262">
    <property type="protein sequence ID" value="AAG21372.1"/>
    <property type="molecule type" value="Genomic_DNA"/>
</dbReference>
<evidence type="ECO:0000256" key="3">
    <source>
        <dbReference type="SAM" id="Phobius"/>
    </source>
</evidence>
<organism evidence="5">
    <name type="scientific">Tetilla sp. RW-2000</name>
    <dbReference type="NCBI Taxonomy" id="137006"/>
    <lineage>
        <taxon>Eukaryota</taxon>
        <taxon>Metazoa</taxon>
        <taxon>Porifera</taxon>
        <taxon>Demospongiae</taxon>
        <taxon>Heteroscleromorpha</taxon>
        <taxon>Tetractinellida</taxon>
        <taxon>Spirophorina</taxon>
        <taxon>Tetillidae</taxon>
        <taxon>Tetilla</taxon>
    </lineage>
</organism>
<accession>Q9G948</accession>
<keyword evidence="5" id="KW-0496">Mitochondrion</keyword>
<keyword evidence="3" id="KW-0472">Membrane</keyword>
<dbReference type="AlphaFoldDB" id="Q9G948"/>
<gene>
    <name evidence="5" type="primary">ND4</name>
</gene>
<dbReference type="GO" id="GO:0008137">
    <property type="term" value="F:NADH dehydrogenase (ubiquinone) activity"/>
    <property type="evidence" value="ECO:0007669"/>
    <property type="project" value="UniProtKB-EC"/>
</dbReference>
<feature type="transmembrane region" description="Helical" evidence="3">
    <location>
        <begin position="12"/>
        <end position="32"/>
    </location>
</feature>
<evidence type="ECO:0000256" key="1">
    <source>
        <dbReference type="ARBA" id="ARBA00012944"/>
    </source>
</evidence>
<dbReference type="InterPro" id="IPR001750">
    <property type="entry name" value="ND/Mrp_TM"/>
</dbReference>
<keyword evidence="3" id="KW-0812">Transmembrane</keyword>
<reference evidence="5" key="1">
    <citation type="submission" date="2000-07" db="EMBL/GenBank/DDBJ databases">
        <title>Partial Sequence of Sponge Mitochondrial NADH Dehydrogenase Subunit 4 Gene.</title>
        <authorList>
            <person name="Watkins R.F."/>
            <person name="Beckenbach A.T."/>
        </authorList>
    </citation>
    <scope>NUCLEOTIDE SEQUENCE</scope>
</reference>
<dbReference type="Pfam" id="PF00361">
    <property type="entry name" value="Proton_antipo_M"/>
    <property type="match status" value="1"/>
</dbReference>
<evidence type="ECO:0000313" key="5">
    <source>
        <dbReference type="EMBL" id="AAG21372.1"/>
    </source>
</evidence>
<dbReference type="EC" id="7.1.1.2" evidence="1"/>
<protein>
    <recommendedName>
        <fullName evidence="1">NADH:ubiquinone reductase (H(+)-translocating)</fullName>
        <ecNumber evidence="1">7.1.1.2</ecNumber>
    </recommendedName>
</protein>
<feature type="domain" description="NADH:quinone oxidoreductase/Mrp antiporter transmembrane" evidence="4">
    <location>
        <begin position="5"/>
        <end position="54"/>
    </location>
</feature>
<geneLocation type="mitochondrion" evidence="5"/>
<keyword evidence="3" id="KW-1133">Transmembrane helix</keyword>
<feature type="non-terminal residue" evidence="5">
    <location>
        <position position="1"/>
    </location>
</feature>
<sequence length="62" mass="6668">ATEEEAHVEAPTAGSIVLASLLLLKMGTYGIFRLAIFSRARSRTTALYVILLALARDHILAA</sequence>
<name>Q9G948_9METZ</name>
<comment type="catalytic activity">
    <reaction evidence="2">
        <text>a ubiquinone + NADH + 5 H(+)(in) = a ubiquinol + NAD(+) + 4 H(+)(out)</text>
        <dbReference type="Rhea" id="RHEA:29091"/>
        <dbReference type="Rhea" id="RHEA-COMP:9565"/>
        <dbReference type="Rhea" id="RHEA-COMP:9566"/>
        <dbReference type="ChEBI" id="CHEBI:15378"/>
        <dbReference type="ChEBI" id="CHEBI:16389"/>
        <dbReference type="ChEBI" id="CHEBI:17976"/>
        <dbReference type="ChEBI" id="CHEBI:57540"/>
        <dbReference type="ChEBI" id="CHEBI:57945"/>
        <dbReference type="EC" id="7.1.1.2"/>
    </reaction>
</comment>